<evidence type="ECO:0000256" key="3">
    <source>
        <dbReference type="ARBA" id="ARBA00022679"/>
    </source>
</evidence>
<name>A0A381URC5_9ZZZZ</name>
<dbReference type="NCBIfam" id="TIGR00041">
    <property type="entry name" value="DTMP_kinase"/>
    <property type="match status" value="1"/>
</dbReference>
<keyword evidence="4" id="KW-0545">Nucleotide biosynthesis</keyword>
<proteinExistence type="inferred from homology"/>
<evidence type="ECO:0000313" key="10">
    <source>
        <dbReference type="EMBL" id="SVA30321.1"/>
    </source>
</evidence>
<comment type="catalytic activity">
    <reaction evidence="8">
        <text>dTMP + ATP = dTDP + ADP</text>
        <dbReference type="Rhea" id="RHEA:13517"/>
        <dbReference type="ChEBI" id="CHEBI:30616"/>
        <dbReference type="ChEBI" id="CHEBI:58369"/>
        <dbReference type="ChEBI" id="CHEBI:63528"/>
        <dbReference type="ChEBI" id="CHEBI:456216"/>
        <dbReference type="EC" id="2.7.4.9"/>
    </reaction>
</comment>
<dbReference type="PANTHER" id="PTHR10344:SF4">
    <property type="entry name" value="UMP-CMP KINASE 2, MITOCHONDRIAL"/>
    <property type="match status" value="1"/>
</dbReference>
<dbReference type="GO" id="GO:0006235">
    <property type="term" value="P:dTTP biosynthetic process"/>
    <property type="evidence" value="ECO:0007669"/>
    <property type="project" value="TreeGrafter"/>
</dbReference>
<dbReference type="InterPro" id="IPR027417">
    <property type="entry name" value="P-loop_NTPase"/>
</dbReference>
<evidence type="ECO:0000256" key="2">
    <source>
        <dbReference type="ARBA" id="ARBA00012980"/>
    </source>
</evidence>
<sequence length="209" mass="23901">MSGLFITIEGIECVGKSTNTKFISKYLNKRGIKTHQTREPGGTLLAEKIRNILLFQENETITPLSELFLLFIARDANIQQVIKPALQEGKWVICDRFTDASFAYQGYGRELGFETVNTFKQLVHANFDPDITFLLDAPVTVIKSRRKLNANDRFESESDDFFNRVRNGYLEIADRFSERVKVIDASKPIQDVQTQIVKYLKELVKNSGN</sequence>
<dbReference type="GO" id="GO:0005829">
    <property type="term" value="C:cytosol"/>
    <property type="evidence" value="ECO:0007669"/>
    <property type="project" value="TreeGrafter"/>
</dbReference>
<keyword evidence="3" id="KW-0808">Transferase</keyword>
<dbReference type="CDD" id="cd01672">
    <property type="entry name" value="TMPK"/>
    <property type="match status" value="1"/>
</dbReference>
<keyword evidence="6" id="KW-0418">Kinase</keyword>
<dbReference type="GO" id="GO:0005524">
    <property type="term" value="F:ATP binding"/>
    <property type="evidence" value="ECO:0007669"/>
    <property type="project" value="UniProtKB-KW"/>
</dbReference>
<dbReference type="FunFam" id="3.40.50.300:FF:000225">
    <property type="entry name" value="Thymidylate kinase"/>
    <property type="match status" value="1"/>
</dbReference>
<dbReference type="GO" id="GO:0006227">
    <property type="term" value="P:dUDP biosynthetic process"/>
    <property type="evidence" value="ECO:0007669"/>
    <property type="project" value="TreeGrafter"/>
</dbReference>
<evidence type="ECO:0000256" key="4">
    <source>
        <dbReference type="ARBA" id="ARBA00022727"/>
    </source>
</evidence>
<evidence type="ECO:0000256" key="1">
    <source>
        <dbReference type="ARBA" id="ARBA00009776"/>
    </source>
</evidence>
<reference evidence="10" key="1">
    <citation type="submission" date="2018-05" db="EMBL/GenBank/DDBJ databases">
        <authorList>
            <person name="Lanie J.A."/>
            <person name="Ng W.-L."/>
            <person name="Kazmierczak K.M."/>
            <person name="Andrzejewski T.M."/>
            <person name="Davidsen T.M."/>
            <person name="Wayne K.J."/>
            <person name="Tettelin H."/>
            <person name="Glass J.I."/>
            <person name="Rusch D."/>
            <person name="Podicherti R."/>
            <person name="Tsui H.-C.T."/>
            <person name="Winkler M.E."/>
        </authorList>
    </citation>
    <scope>NUCLEOTIDE SEQUENCE</scope>
</reference>
<keyword evidence="7" id="KW-0067">ATP-binding</keyword>
<dbReference type="GO" id="GO:0004798">
    <property type="term" value="F:dTMP kinase activity"/>
    <property type="evidence" value="ECO:0007669"/>
    <property type="project" value="UniProtKB-EC"/>
</dbReference>
<accession>A0A381URC5</accession>
<gene>
    <name evidence="10" type="ORF">METZ01_LOCUS83175</name>
</gene>
<keyword evidence="5" id="KW-0547">Nucleotide-binding</keyword>
<evidence type="ECO:0000256" key="8">
    <source>
        <dbReference type="ARBA" id="ARBA00048743"/>
    </source>
</evidence>
<dbReference type="GO" id="GO:0006233">
    <property type="term" value="P:dTDP biosynthetic process"/>
    <property type="evidence" value="ECO:0007669"/>
    <property type="project" value="InterPro"/>
</dbReference>
<dbReference type="HAMAP" id="MF_00165">
    <property type="entry name" value="Thymidylate_kinase"/>
    <property type="match status" value="1"/>
</dbReference>
<evidence type="ECO:0000256" key="5">
    <source>
        <dbReference type="ARBA" id="ARBA00022741"/>
    </source>
</evidence>
<feature type="domain" description="Thymidylate kinase-like" evidence="9">
    <location>
        <begin position="8"/>
        <end position="196"/>
    </location>
</feature>
<dbReference type="EC" id="2.7.4.9" evidence="2"/>
<dbReference type="PANTHER" id="PTHR10344">
    <property type="entry name" value="THYMIDYLATE KINASE"/>
    <property type="match status" value="1"/>
</dbReference>
<dbReference type="Pfam" id="PF02223">
    <property type="entry name" value="Thymidylate_kin"/>
    <property type="match status" value="1"/>
</dbReference>
<dbReference type="SUPFAM" id="SSF52540">
    <property type="entry name" value="P-loop containing nucleoside triphosphate hydrolases"/>
    <property type="match status" value="1"/>
</dbReference>
<dbReference type="InterPro" id="IPR039430">
    <property type="entry name" value="Thymidylate_kin-like_dom"/>
</dbReference>
<evidence type="ECO:0000259" key="9">
    <source>
        <dbReference type="Pfam" id="PF02223"/>
    </source>
</evidence>
<evidence type="ECO:0000256" key="7">
    <source>
        <dbReference type="ARBA" id="ARBA00022840"/>
    </source>
</evidence>
<dbReference type="EMBL" id="UINC01006906">
    <property type="protein sequence ID" value="SVA30321.1"/>
    <property type="molecule type" value="Genomic_DNA"/>
</dbReference>
<dbReference type="AlphaFoldDB" id="A0A381URC5"/>
<comment type="similarity">
    <text evidence="1">Belongs to the thymidylate kinase family.</text>
</comment>
<dbReference type="Gene3D" id="3.40.50.300">
    <property type="entry name" value="P-loop containing nucleotide triphosphate hydrolases"/>
    <property type="match status" value="1"/>
</dbReference>
<protein>
    <recommendedName>
        <fullName evidence="2">dTMP kinase</fullName>
        <ecNumber evidence="2">2.7.4.9</ecNumber>
    </recommendedName>
</protein>
<evidence type="ECO:0000256" key="6">
    <source>
        <dbReference type="ARBA" id="ARBA00022777"/>
    </source>
</evidence>
<organism evidence="10">
    <name type="scientific">marine metagenome</name>
    <dbReference type="NCBI Taxonomy" id="408172"/>
    <lineage>
        <taxon>unclassified sequences</taxon>
        <taxon>metagenomes</taxon>
        <taxon>ecological metagenomes</taxon>
    </lineage>
</organism>
<dbReference type="InterPro" id="IPR018094">
    <property type="entry name" value="Thymidylate_kinase"/>
</dbReference>